<dbReference type="Gene3D" id="3.40.190.10">
    <property type="entry name" value="Periplasmic binding protein-like II"/>
    <property type="match status" value="2"/>
</dbReference>
<sequence length="328" mass="36507">MIRKLPPLNAVRAFEAAARHVSFTKAAEELSVTHGAISRQVALLEDWFGRPLFRRSSSQLTLTDAGRSYLPEVSAALDRLALASMYMLQQQSPTSLRVSAPPTFTMRWLIPRMSGFQRRRPDVEIRLSTSMERPNFQANLYDVAIRGAHEAPLDCGAVRFMSEHILPVCHVDALNGGALLEPKDITRFTAISYATEPYPWQEWLQSAGVADLRPANTLKFEQMYFALQAACEGLGIVLVPLFLVLDDIIAGKLCAPFGPLGIKRRDYYASFPSESDAYPLIAKFCEWLQQEGRDTESSIEEWARSQGWDLQTPVPTTLPELAGGTGSD</sequence>
<protein>
    <submittedName>
        <fullName evidence="7">LysR family glycine cleavage system transcriptional activator</fullName>
    </submittedName>
</protein>
<dbReference type="InterPro" id="IPR000847">
    <property type="entry name" value="LysR_HTH_N"/>
</dbReference>
<dbReference type="CDD" id="cd08432">
    <property type="entry name" value="PBP2_GcdR_TrpI_HvrB_AmpR_like"/>
    <property type="match status" value="1"/>
</dbReference>
<keyword evidence="4" id="KW-0804">Transcription</keyword>
<dbReference type="GO" id="GO:0043565">
    <property type="term" value="F:sequence-specific DNA binding"/>
    <property type="evidence" value="ECO:0007669"/>
    <property type="project" value="TreeGrafter"/>
</dbReference>
<evidence type="ECO:0000259" key="6">
    <source>
        <dbReference type="PROSITE" id="PS50931"/>
    </source>
</evidence>
<dbReference type="AlphaFoldDB" id="A0AAW8ENU1"/>
<reference evidence="7" key="1">
    <citation type="submission" date="2023-07" db="EMBL/GenBank/DDBJ databases">
        <title>Sorghum-associated microbial communities from plants grown in Nebraska, USA.</title>
        <authorList>
            <person name="Schachtman D."/>
        </authorList>
    </citation>
    <scope>NUCLEOTIDE SEQUENCE</scope>
    <source>
        <strain evidence="7">DS3315</strain>
    </source>
</reference>
<dbReference type="PANTHER" id="PTHR30537:SF74">
    <property type="entry name" value="HTH-TYPE TRANSCRIPTIONAL REGULATOR TRPI"/>
    <property type="match status" value="1"/>
</dbReference>
<dbReference type="PROSITE" id="PS50931">
    <property type="entry name" value="HTH_LYSR"/>
    <property type="match status" value="1"/>
</dbReference>
<dbReference type="EMBL" id="JAUSRV010000020">
    <property type="protein sequence ID" value="MDP9974806.1"/>
    <property type="molecule type" value="Genomic_DNA"/>
</dbReference>
<dbReference type="InterPro" id="IPR005119">
    <property type="entry name" value="LysR_subst-bd"/>
</dbReference>
<dbReference type="InterPro" id="IPR058163">
    <property type="entry name" value="LysR-type_TF_proteobact-type"/>
</dbReference>
<dbReference type="PRINTS" id="PR00039">
    <property type="entry name" value="HTHLYSR"/>
</dbReference>
<evidence type="ECO:0000256" key="3">
    <source>
        <dbReference type="ARBA" id="ARBA00023125"/>
    </source>
</evidence>
<dbReference type="SUPFAM" id="SSF46785">
    <property type="entry name" value="Winged helix' DNA-binding domain"/>
    <property type="match status" value="1"/>
</dbReference>
<evidence type="ECO:0000313" key="8">
    <source>
        <dbReference type="Proteomes" id="UP001224845"/>
    </source>
</evidence>
<comment type="similarity">
    <text evidence="1">Belongs to the LysR transcriptional regulatory family.</text>
</comment>
<evidence type="ECO:0000313" key="7">
    <source>
        <dbReference type="EMBL" id="MDP9974806.1"/>
    </source>
</evidence>
<dbReference type="SUPFAM" id="SSF53850">
    <property type="entry name" value="Periplasmic binding protein-like II"/>
    <property type="match status" value="1"/>
</dbReference>
<dbReference type="GO" id="GO:0003700">
    <property type="term" value="F:DNA-binding transcription factor activity"/>
    <property type="evidence" value="ECO:0007669"/>
    <property type="project" value="InterPro"/>
</dbReference>
<comment type="caution">
    <text evidence="7">The sequence shown here is derived from an EMBL/GenBank/DDBJ whole genome shotgun (WGS) entry which is preliminary data.</text>
</comment>
<evidence type="ECO:0000256" key="1">
    <source>
        <dbReference type="ARBA" id="ARBA00009437"/>
    </source>
</evidence>
<dbReference type="NCBIfam" id="NF008352">
    <property type="entry name" value="PRK11139.1"/>
    <property type="match status" value="1"/>
</dbReference>
<dbReference type="FunFam" id="1.10.10.10:FF:000038">
    <property type="entry name" value="Glycine cleavage system transcriptional activator"/>
    <property type="match status" value="1"/>
</dbReference>
<dbReference type="InterPro" id="IPR036388">
    <property type="entry name" value="WH-like_DNA-bd_sf"/>
</dbReference>
<proteinExistence type="inferred from homology"/>
<name>A0AAW8ENU1_VARPD</name>
<gene>
    <name evidence="7" type="ORF">J2W39_006090</name>
</gene>
<feature type="domain" description="HTH lysR-type" evidence="6">
    <location>
        <begin position="6"/>
        <end position="63"/>
    </location>
</feature>
<dbReference type="InterPro" id="IPR036390">
    <property type="entry name" value="WH_DNA-bd_sf"/>
</dbReference>
<dbReference type="Pfam" id="PF03466">
    <property type="entry name" value="LysR_substrate"/>
    <property type="match status" value="1"/>
</dbReference>
<dbReference type="Proteomes" id="UP001224845">
    <property type="component" value="Unassembled WGS sequence"/>
</dbReference>
<keyword evidence="3" id="KW-0238">DNA-binding</keyword>
<organism evidence="7 8">
    <name type="scientific">Variovorax paradoxus</name>
    <dbReference type="NCBI Taxonomy" id="34073"/>
    <lineage>
        <taxon>Bacteria</taxon>
        <taxon>Pseudomonadati</taxon>
        <taxon>Pseudomonadota</taxon>
        <taxon>Betaproteobacteria</taxon>
        <taxon>Burkholderiales</taxon>
        <taxon>Comamonadaceae</taxon>
        <taxon>Variovorax</taxon>
    </lineage>
</organism>
<dbReference type="GO" id="GO:0006351">
    <property type="term" value="P:DNA-templated transcription"/>
    <property type="evidence" value="ECO:0007669"/>
    <property type="project" value="TreeGrafter"/>
</dbReference>
<dbReference type="Pfam" id="PF00126">
    <property type="entry name" value="HTH_1"/>
    <property type="match status" value="1"/>
</dbReference>
<dbReference type="Gene3D" id="1.10.10.10">
    <property type="entry name" value="Winged helix-like DNA-binding domain superfamily/Winged helix DNA-binding domain"/>
    <property type="match status" value="1"/>
</dbReference>
<evidence type="ECO:0000256" key="4">
    <source>
        <dbReference type="ARBA" id="ARBA00023163"/>
    </source>
</evidence>
<evidence type="ECO:0000256" key="2">
    <source>
        <dbReference type="ARBA" id="ARBA00023015"/>
    </source>
</evidence>
<evidence type="ECO:0000256" key="5">
    <source>
        <dbReference type="SAM" id="MobiDB-lite"/>
    </source>
</evidence>
<accession>A0AAW8ENU1</accession>
<feature type="region of interest" description="Disordered" evidence="5">
    <location>
        <begin position="304"/>
        <end position="328"/>
    </location>
</feature>
<keyword evidence="2" id="KW-0805">Transcription regulation</keyword>
<dbReference type="RefSeq" id="WP_307596840.1">
    <property type="nucleotide sequence ID" value="NZ_JAUSRV010000020.1"/>
</dbReference>
<dbReference type="PANTHER" id="PTHR30537">
    <property type="entry name" value="HTH-TYPE TRANSCRIPTIONAL REGULATOR"/>
    <property type="match status" value="1"/>
</dbReference>